<evidence type="ECO:0000313" key="4">
    <source>
        <dbReference type="Proteomes" id="UP000179264"/>
    </source>
</evidence>
<evidence type="ECO:0000256" key="1">
    <source>
        <dbReference type="SAM" id="MobiDB-lite"/>
    </source>
</evidence>
<dbReference type="EMBL" id="MHVL01000023">
    <property type="protein sequence ID" value="OHA93262.1"/>
    <property type="molecule type" value="Genomic_DNA"/>
</dbReference>
<comment type="caution">
    <text evidence="3">The sequence shown here is derived from an EMBL/GenBank/DDBJ whole genome shotgun (WGS) entry which is preliminary data.</text>
</comment>
<organism evidence="3 4">
    <name type="scientific">Candidatus Zambryskibacteria bacterium RIFCSPHIGHO2_02_38_10.5</name>
    <dbReference type="NCBI Taxonomy" id="1802742"/>
    <lineage>
        <taxon>Bacteria</taxon>
        <taxon>Candidatus Zambryskiibacteriota</taxon>
    </lineage>
</organism>
<dbReference type="Gene3D" id="2.60.120.1440">
    <property type="match status" value="1"/>
</dbReference>
<feature type="region of interest" description="Disordered" evidence="1">
    <location>
        <begin position="327"/>
        <end position="355"/>
    </location>
</feature>
<name>A0A1G2T7X6_9BACT</name>
<evidence type="ECO:0000259" key="2">
    <source>
        <dbReference type="Pfam" id="PF04773"/>
    </source>
</evidence>
<dbReference type="PANTHER" id="PTHR38731:SF1">
    <property type="entry name" value="FECR PROTEIN DOMAIN-CONTAINING PROTEIN"/>
    <property type="match status" value="1"/>
</dbReference>
<sequence length="458" mass="50632">MSRLIIIPIILAVILAGVYAIFKYGTTVTQPLIKATEIKEAWIEVVNGPIFNKTSLQKVELKSGDLITIGATIETDSTSRGHIHFPDGSVLRLDKATTITVSEIHFKKDDHSLAVKIALVTGRVWSKVITLATPESVWEVKTGNTVATVRGTAFSMSYKNGISFIFGSENKIAVAPIDPVTKEAIKLSEVVIGENKVIEITLKEVEKARVSDKPVLNDNVREATPAILNDGWVQDSKEKDREFDLEIEELKLNMRGGDIAEEIIERTEENRKIFNRKERDSEDEKDDSVEQKKPVIKIDEFKRKTEIKNKVEVEKSDTLEAKIPRVNRNTLEPKIEMSQRETGGSSGSSDNTSGEMRIITDKGLTLVLEGETIVFKAILENQTTKRDITSLVTWNVIGDIGNIIRPGVFVAKLGDEVSELGESVGYVVASFENSKEVGKSELIKVEALVPDTSEEIGG</sequence>
<evidence type="ECO:0000313" key="3">
    <source>
        <dbReference type="EMBL" id="OHA93262.1"/>
    </source>
</evidence>
<dbReference type="Proteomes" id="UP000179264">
    <property type="component" value="Unassembled WGS sequence"/>
</dbReference>
<dbReference type="AlphaFoldDB" id="A0A1G2T7X6"/>
<proteinExistence type="predicted"/>
<reference evidence="3 4" key="1">
    <citation type="journal article" date="2016" name="Nat. Commun.">
        <title>Thousands of microbial genomes shed light on interconnected biogeochemical processes in an aquifer system.</title>
        <authorList>
            <person name="Anantharaman K."/>
            <person name="Brown C.T."/>
            <person name="Hug L.A."/>
            <person name="Sharon I."/>
            <person name="Castelle C.J."/>
            <person name="Probst A.J."/>
            <person name="Thomas B.C."/>
            <person name="Singh A."/>
            <person name="Wilkins M.J."/>
            <person name="Karaoz U."/>
            <person name="Brodie E.L."/>
            <person name="Williams K.H."/>
            <person name="Hubbard S.S."/>
            <person name="Banfield J.F."/>
        </authorList>
    </citation>
    <scope>NUCLEOTIDE SEQUENCE [LARGE SCALE GENOMIC DNA]</scope>
</reference>
<gene>
    <name evidence="3" type="ORF">A2W58_00250</name>
</gene>
<feature type="domain" description="FecR protein" evidence="2">
    <location>
        <begin position="72"/>
        <end position="158"/>
    </location>
</feature>
<protein>
    <recommendedName>
        <fullName evidence="2">FecR protein domain-containing protein</fullName>
    </recommendedName>
</protein>
<dbReference type="Pfam" id="PF04773">
    <property type="entry name" value="FecR"/>
    <property type="match status" value="1"/>
</dbReference>
<dbReference type="InterPro" id="IPR006860">
    <property type="entry name" value="FecR"/>
</dbReference>
<dbReference type="PANTHER" id="PTHR38731">
    <property type="entry name" value="LIPL45-RELATED LIPOPROTEIN-RELATED"/>
    <property type="match status" value="1"/>
</dbReference>
<accession>A0A1G2T7X6</accession>